<evidence type="ECO:0000256" key="2">
    <source>
        <dbReference type="ARBA" id="ARBA00022821"/>
    </source>
</evidence>
<name>A5AS32_VITVI</name>
<dbReference type="InterPro" id="IPR002182">
    <property type="entry name" value="NB-ARC"/>
</dbReference>
<dbReference type="Pfam" id="PF23559">
    <property type="entry name" value="WHD_DRP"/>
    <property type="match status" value="1"/>
</dbReference>
<dbReference type="Gene3D" id="3.40.50.300">
    <property type="entry name" value="P-loop containing nucleotide triphosphate hydrolases"/>
    <property type="match status" value="1"/>
</dbReference>
<dbReference type="AlphaFoldDB" id="A5AS32"/>
<feature type="domain" description="NB-ARC" evidence="3">
    <location>
        <begin position="164"/>
        <end position="316"/>
    </location>
</feature>
<evidence type="ECO:0000259" key="3">
    <source>
        <dbReference type="Pfam" id="PF00931"/>
    </source>
</evidence>
<reference evidence="5" key="1">
    <citation type="journal article" date="2007" name="PLoS ONE">
        <title>The first genome sequence of an elite grapevine cultivar (Pinot noir Vitis vinifera L.): coping with a highly heterozygous genome.</title>
        <authorList>
            <person name="Velasco R."/>
            <person name="Zharkikh A."/>
            <person name="Troggio M."/>
            <person name="Cartwright D.A."/>
            <person name="Cestaro A."/>
            <person name="Pruss D."/>
            <person name="Pindo M."/>
            <person name="FitzGerald L.M."/>
            <person name="Vezzulli S."/>
            <person name="Reid J."/>
            <person name="Malacarne G."/>
            <person name="Iliev D."/>
            <person name="Coppola G."/>
            <person name="Wardell B."/>
            <person name="Micheletti D."/>
            <person name="Macalma T."/>
            <person name="Facci M."/>
            <person name="Mitchell J.T."/>
            <person name="Perazzolli M."/>
            <person name="Eldredge G."/>
            <person name="Gatto P."/>
            <person name="Oyzerski R."/>
            <person name="Moretto M."/>
            <person name="Gutin N."/>
            <person name="Stefanini M."/>
            <person name="Chen Y."/>
            <person name="Segala C."/>
            <person name="Davenport C."/>
            <person name="Dematte L."/>
            <person name="Mraz A."/>
            <person name="Battilana J."/>
            <person name="Stormo K."/>
            <person name="Costa F."/>
            <person name="Tao Q."/>
            <person name="Si-Ammour A."/>
            <person name="Harkins T."/>
            <person name="Lackey A."/>
            <person name="Perbost C."/>
            <person name="Taillon B."/>
            <person name="Stella A."/>
            <person name="Solovyev V."/>
            <person name="Fawcett J.A."/>
            <person name="Sterck L."/>
            <person name="Vandepoele K."/>
            <person name="Grando S.M."/>
            <person name="Toppo S."/>
            <person name="Moser C."/>
            <person name="Lanchbury J."/>
            <person name="Bogden R."/>
            <person name="Skolnick M."/>
            <person name="Sgaramella V."/>
            <person name="Bhatnagar S.K."/>
            <person name="Fontana P."/>
            <person name="Gutin A."/>
            <person name="Van de Peer Y."/>
            <person name="Salamini F."/>
            <person name="Viola R."/>
        </authorList>
    </citation>
    <scope>NUCLEOTIDE SEQUENCE</scope>
</reference>
<dbReference type="EMBL" id="AM433479">
    <property type="protein sequence ID" value="CAN73721.1"/>
    <property type="molecule type" value="Genomic_DNA"/>
</dbReference>
<dbReference type="PANTHER" id="PTHR36766:SF40">
    <property type="entry name" value="DISEASE RESISTANCE PROTEIN RGA3"/>
    <property type="match status" value="1"/>
</dbReference>
<dbReference type="Gene3D" id="1.10.8.430">
    <property type="entry name" value="Helical domain of apoptotic protease-activating factors"/>
    <property type="match status" value="1"/>
</dbReference>
<dbReference type="Pfam" id="PF00931">
    <property type="entry name" value="NB-ARC"/>
    <property type="match status" value="1"/>
</dbReference>
<dbReference type="ExpressionAtlas" id="A5AS32">
    <property type="expression patterns" value="baseline and differential"/>
</dbReference>
<dbReference type="Gene3D" id="1.10.10.10">
    <property type="entry name" value="Winged helix-like DNA-binding domain superfamily/Winged helix DNA-binding domain"/>
    <property type="match status" value="1"/>
</dbReference>
<dbReference type="FunFam" id="1.10.10.10:FF:000322">
    <property type="entry name" value="Probable disease resistance protein At1g63360"/>
    <property type="match status" value="1"/>
</dbReference>
<dbReference type="InterPro" id="IPR032675">
    <property type="entry name" value="LRR_dom_sf"/>
</dbReference>
<gene>
    <name evidence="5" type="ORF">VITISV_041001</name>
</gene>
<protein>
    <submittedName>
        <fullName evidence="5">Uncharacterized protein</fullName>
    </submittedName>
</protein>
<dbReference type="InterPro" id="IPR027417">
    <property type="entry name" value="P-loop_NTPase"/>
</dbReference>
<sequence length="698" mass="80209">MALELVGGVFLSASLQVFFDRLASSKVLDFIRGQKLSDSLFNKLKIKLLIADAVLNHAEMKQFTDLAVKEWLLHMEADDHSQIGSAQVWNNISTWVKAPFANYQSSIESRVNKMIGKLEVLAEAIDKLGLKPGDGEKLPPRSPSTSLVDESCVFGRNEIKEEMMIRLLFDNISTNKIDVISIVDMGGVGKTTLAQLLYNDARVEEHFDLKACVCVSEEFLLVRVTKLILEGIGCATPSDMQNDNLDLLQLKLKGSLSDKKFLLVLDDVWEKESKVVVTTRNTKVTTVMQVVHPHYLLGDLSTEDCWSLFKKLAFENGDSTTLPQLESIGRKIVAKCQGLPVAVKTLGSLLYSKVEKEEWEEILESEIWGWQNLEILPSLILSYHDLPLHLKRCFAYCSIFPKDHEFDKKELILLWMAEGFLRLSQSNRRMEEVGDLYFHELLSKSFFQRSVTQESCFVMHDLIHDLAQYISKEFCVRLEDDKVQKITEKAHHLFYFKSAQSVVFKKFEGLMEVKCLRTFVELETLRCFYYTLSKRVLHDILPKMRYLRVLSLRGYLIRYLPDSIGKLIYLRYLDLSFTWIKKLPDLLCDCENCSSLPPLGLLSSLQHLRISRMTGIERVGSEFYGDASSSITIKPSLPSLQTLRFKYMDKWEKWLYSGCKRGEFPHLQELYIKKCPKLIGKLPKQLRCLKILEIIECP</sequence>
<proteinExistence type="predicted"/>
<dbReference type="SUPFAM" id="SSF52540">
    <property type="entry name" value="P-loop containing nucleoside triphosphate hydrolases"/>
    <property type="match status" value="1"/>
</dbReference>
<organism evidence="5">
    <name type="scientific">Vitis vinifera</name>
    <name type="common">Grape</name>
    <dbReference type="NCBI Taxonomy" id="29760"/>
    <lineage>
        <taxon>Eukaryota</taxon>
        <taxon>Viridiplantae</taxon>
        <taxon>Streptophyta</taxon>
        <taxon>Embryophyta</taxon>
        <taxon>Tracheophyta</taxon>
        <taxon>Spermatophyta</taxon>
        <taxon>Magnoliopsida</taxon>
        <taxon>eudicotyledons</taxon>
        <taxon>Gunneridae</taxon>
        <taxon>Pentapetalae</taxon>
        <taxon>rosids</taxon>
        <taxon>Vitales</taxon>
        <taxon>Vitaceae</taxon>
        <taxon>Viteae</taxon>
        <taxon>Vitis</taxon>
    </lineage>
</organism>
<accession>A5AS32</accession>
<dbReference type="GO" id="GO:0006952">
    <property type="term" value="P:defense response"/>
    <property type="evidence" value="ECO:0007669"/>
    <property type="project" value="UniProtKB-KW"/>
</dbReference>
<feature type="domain" description="Disease resistance protein winged helix" evidence="4">
    <location>
        <begin position="399"/>
        <end position="467"/>
    </location>
</feature>
<keyword evidence="2" id="KW-0611">Plant defense</keyword>
<dbReference type="PRINTS" id="PR00364">
    <property type="entry name" value="DISEASERSIST"/>
</dbReference>
<dbReference type="Gene3D" id="3.80.10.10">
    <property type="entry name" value="Ribonuclease Inhibitor"/>
    <property type="match status" value="1"/>
</dbReference>
<dbReference type="InterPro" id="IPR058922">
    <property type="entry name" value="WHD_DRP"/>
</dbReference>
<dbReference type="SUPFAM" id="SSF52058">
    <property type="entry name" value="L domain-like"/>
    <property type="match status" value="1"/>
</dbReference>
<evidence type="ECO:0000256" key="1">
    <source>
        <dbReference type="ARBA" id="ARBA00022737"/>
    </source>
</evidence>
<evidence type="ECO:0000313" key="5">
    <source>
        <dbReference type="EMBL" id="CAN73721.1"/>
    </source>
</evidence>
<dbReference type="PANTHER" id="PTHR36766">
    <property type="entry name" value="PLANT BROAD-SPECTRUM MILDEW RESISTANCE PROTEIN RPW8"/>
    <property type="match status" value="1"/>
</dbReference>
<dbReference type="InterPro" id="IPR036388">
    <property type="entry name" value="WH-like_DNA-bd_sf"/>
</dbReference>
<evidence type="ECO:0000259" key="4">
    <source>
        <dbReference type="Pfam" id="PF23559"/>
    </source>
</evidence>
<dbReference type="GO" id="GO:0043531">
    <property type="term" value="F:ADP binding"/>
    <property type="evidence" value="ECO:0007669"/>
    <property type="project" value="InterPro"/>
</dbReference>
<keyword evidence="1" id="KW-0677">Repeat</keyword>
<dbReference type="InterPro" id="IPR042197">
    <property type="entry name" value="Apaf_helical"/>
</dbReference>